<evidence type="ECO:0000256" key="1">
    <source>
        <dbReference type="SAM" id="MobiDB-lite"/>
    </source>
</evidence>
<reference evidence="4" key="2">
    <citation type="submission" date="2015-01" db="EMBL/GenBank/DDBJ databases">
        <title>Evolutionary Origins and Diversification of the Mycorrhizal Mutualists.</title>
        <authorList>
            <consortium name="DOE Joint Genome Institute"/>
            <consortium name="Mycorrhizal Genomics Consortium"/>
            <person name="Kohler A."/>
            <person name="Kuo A."/>
            <person name="Nagy L.G."/>
            <person name="Floudas D."/>
            <person name="Copeland A."/>
            <person name="Barry K.W."/>
            <person name="Cichocki N."/>
            <person name="Veneault-Fourrey C."/>
            <person name="LaButti K."/>
            <person name="Lindquist E.A."/>
            <person name="Lipzen A."/>
            <person name="Lundell T."/>
            <person name="Morin E."/>
            <person name="Murat C."/>
            <person name="Riley R."/>
            <person name="Ohm R."/>
            <person name="Sun H."/>
            <person name="Tunlid A."/>
            <person name="Henrissat B."/>
            <person name="Grigoriev I.V."/>
            <person name="Hibbett D.S."/>
            <person name="Martin F."/>
        </authorList>
    </citation>
    <scope>NUCLEOTIDE SEQUENCE [LARGE SCALE GENOMIC DNA]</scope>
    <source>
        <strain evidence="4">Ve08.2h10</strain>
    </source>
</reference>
<evidence type="ECO:0000313" key="3">
    <source>
        <dbReference type="EMBL" id="KIK81108.1"/>
    </source>
</evidence>
<organism evidence="3 4">
    <name type="scientific">Paxillus rubicundulus Ve08.2h10</name>
    <dbReference type="NCBI Taxonomy" id="930991"/>
    <lineage>
        <taxon>Eukaryota</taxon>
        <taxon>Fungi</taxon>
        <taxon>Dikarya</taxon>
        <taxon>Basidiomycota</taxon>
        <taxon>Agaricomycotina</taxon>
        <taxon>Agaricomycetes</taxon>
        <taxon>Agaricomycetidae</taxon>
        <taxon>Boletales</taxon>
        <taxon>Paxilineae</taxon>
        <taxon>Paxillaceae</taxon>
        <taxon>Paxillus</taxon>
    </lineage>
</organism>
<reference evidence="3 4" key="1">
    <citation type="submission" date="2014-04" db="EMBL/GenBank/DDBJ databases">
        <authorList>
            <consortium name="DOE Joint Genome Institute"/>
            <person name="Kuo A."/>
            <person name="Kohler A."/>
            <person name="Jargeat P."/>
            <person name="Nagy L.G."/>
            <person name="Floudas D."/>
            <person name="Copeland A."/>
            <person name="Barry K.W."/>
            <person name="Cichocki N."/>
            <person name="Veneault-Fourrey C."/>
            <person name="LaButti K."/>
            <person name="Lindquist E.A."/>
            <person name="Lipzen A."/>
            <person name="Lundell T."/>
            <person name="Morin E."/>
            <person name="Murat C."/>
            <person name="Sun H."/>
            <person name="Tunlid A."/>
            <person name="Henrissat B."/>
            <person name="Grigoriev I.V."/>
            <person name="Hibbett D.S."/>
            <person name="Martin F."/>
            <person name="Nordberg H.P."/>
            <person name="Cantor M.N."/>
            <person name="Hua S.X."/>
        </authorList>
    </citation>
    <scope>NUCLEOTIDE SEQUENCE [LARGE SCALE GENOMIC DNA]</scope>
    <source>
        <strain evidence="3 4">Ve08.2h10</strain>
    </source>
</reference>
<evidence type="ECO:0008006" key="5">
    <source>
        <dbReference type="Google" id="ProtNLM"/>
    </source>
</evidence>
<dbReference type="AlphaFoldDB" id="A0A0D0CZI8"/>
<dbReference type="InParanoid" id="A0A0D0CZI8"/>
<dbReference type="HOGENOM" id="CLU_022672_3_0_1"/>
<dbReference type="OrthoDB" id="2527403at2759"/>
<gene>
    <name evidence="3" type="ORF">PAXRUDRAFT_833092</name>
</gene>
<feature type="region of interest" description="Disordered" evidence="1">
    <location>
        <begin position="390"/>
        <end position="418"/>
    </location>
</feature>
<protein>
    <recommendedName>
        <fullName evidence="5">Meiotic sister chromatid recombination protein 1</fullName>
    </recommendedName>
</protein>
<evidence type="ECO:0000313" key="4">
    <source>
        <dbReference type="Proteomes" id="UP000054538"/>
    </source>
</evidence>
<evidence type="ECO:0000256" key="2">
    <source>
        <dbReference type="SAM" id="SignalP"/>
    </source>
</evidence>
<name>A0A0D0CZI8_9AGAM</name>
<proteinExistence type="predicted"/>
<feature type="signal peptide" evidence="2">
    <location>
        <begin position="1"/>
        <end position="17"/>
    </location>
</feature>
<keyword evidence="4" id="KW-1185">Reference proteome</keyword>
<feature type="chain" id="PRO_5002208912" description="Meiotic sister chromatid recombination protein 1" evidence="2">
    <location>
        <begin position="18"/>
        <end position="418"/>
    </location>
</feature>
<sequence>MVFYAPLYVLLLSVVLAKQKHCSYTGSAAHYTSIASVSASSAHAGVTDCAYSASQSVSSAAAQAAREVARAIDDSRDYVYSTWDDNRLRSWLEEHGVVEAKKASTREELTKLANEFYRKAADPLWESWSDSYIREWLIAHNLLKPSDVVSRSSLRGEMEKYYYSISDKVWNTWSDSELQGWLVEHGFLKIDAQKKRDELVKMVEDHYFSASDSVWGAWSDSDIRQWLSEKGYFDERNEAKKRRDKFVELMSKKYADPSAKSASYLVWPDARLRAYLREQGVSESALPTSRPGLLQETRIRWVQASNRAETIFSKLKEIVNSSVEVAEEKLARILEVLSGHSHDTSRYASEKVHSAREHADVKTGIAWNWGLHKADKARENAAEAGEYVKQKGLQEPVKSAGESVKWAGEKVKSAGDEL</sequence>
<dbReference type="EMBL" id="KN825864">
    <property type="protein sequence ID" value="KIK81108.1"/>
    <property type="molecule type" value="Genomic_DNA"/>
</dbReference>
<dbReference type="STRING" id="930991.A0A0D0CZI8"/>
<feature type="compositionally biased region" description="Basic and acidic residues" evidence="1">
    <location>
        <begin position="407"/>
        <end position="418"/>
    </location>
</feature>
<dbReference type="Proteomes" id="UP000054538">
    <property type="component" value="Unassembled WGS sequence"/>
</dbReference>
<accession>A0A0D0CZI8</accession>
<dbReference type="Pfam" id="PF10281">
    <property type="entry name" value="Ish1"/>
    <property type="match status" value="2"/>
</dbReference>
<dbReference type="InterPro" id="IPR018803">
    <property type="entry name" value="Ish1/Msc1-like"/>
</dbReference>
<keyword evidence="2" id="KW-0732">Signal</keyword>